<name>F2IZV6_POLGS</name>
<dbReference type="GO" id="GO:0046872">
    <property type="term" value="F:metal ion binding"/>
    <property type="evidence" value="ECO:0007669"/>
    <property type="project" value="UniProtKB-KW"/>
</dbReference>
<sequence>MTAVSVRALGGEAAAMIEALAAFTAVPGKVTRLFLTPEHRAAADAVAGWMREAGLEVREDAMGTVRGTLPPQTAGGGNRRLLIGSHIDTVVDAGRYDGTLGVVCAILAAREIRRRGLATPFAIEILAFGDEEGVRFPKTLLSSAAVAGSLDAQALEVRDAAGISIADALRAFGGNPDGIGACALSPGEVAGYLEVHIEQGPVLESRGLPLGVVTSIAGASRFNVTVRGEAGHAGTVPMELRHDALAAAAEFIQAVETIARADAADSLVATVGRIEARPGAVNVIPGEVHMTLDIRAAADAPRLEAIAALREEARRIGARRGCVFALEQYHDVGTRPCAPHLQDTAAAALQELGLEPLRLMSGAGHDGQAMAALCDIGMMFVRCRGGISHNPLESVSDADMGLAVEALVRWIEHLASYERTER</sequence>
<feature type="binding site" evidence="7">
    <location>
        <position position="389"/>
    </location>
    <ligand>
        <name>Zn(2+)</name>
        <dbReference type="ChEBI" id="CHEBI:29105"/>
        <label>2</label>
    </ligand>
</feature>
<dbReference type="InterPro" id="IPR036264">
    <property type="entry name" value="Bact_exopeptidase_dim_dom"/>
</dbReference>
<dbReference type="PANTHER" id="PTHR32494">
    <property type="entry name" value="ALLANTOATE DEIMINASE-RELATED"/>
    <property type="match status" value="1"/>
</dbReference>
<feature type="binding site" evidence="8">
    <location>
        <position position="282"/>
    </location>
    <ligand>
        <name>allantoate</name>
        <dbReference type="ChEBI" id="CHEBI:17536"/>
    </ligand>
</feature>
<dbReference type="KEGG" id="pgv:SL003B_2257"/>
<evidence type="ECO:0000256" key="4">
    <source>
        <dbReference type="ARBA" id="ARBA00022723"/>
    </source>
</evidence>
<dbReference type="SUPFAM" id="SSF55031">
    <property type="entry name" value="Bacterial exopeptidase dimerisation domain"/>
    <property type="match status" value="1"/>
</dbReference>
<feature type="binding site" evidence="7">
    <location>
        <position position="97"/>
    </location>
    <ligand>
        <name>Zn(2+)</name>
        <dbReference type="ChEBI" id="CHEBI:29105"/>
        <label>1</label>
    </ligand>
</feature>
<evidence type="ECO:0000256" key="6">
    <source>
        <dbReference type="ARBA" id="ARBA00023211"/>
    </source>
</evidence>
<dbReference type="NCBIfam" id="TIGR01879">
    <property type="entry name" value="hydantase"/>
    <property type="match status" value="1"/>
</dbReference>
<dbReference type="HOGENOM" id="CLU_024588_6_1_5"/>
<evidence type="ECO:0000256" key="2">
    <source>
        <dbReference type="ARBA" id="ARBA00006153"/>
    </source>
</evidence>
<dbReference type="PIRSF" id="PIRSF001235">
    <property type="entry name" value="Amidase_carbamoylase"/>
    <property type="match status" value="1"/>
</dbReference>
<evidence type="ECO:0000313" key="10">
    <source>
        <dbReference type="EMBL" id="ADZ70682.1"/>
    </source>
</evidence>
<proteinExistence type="inferred from homology"/>
<protein>
    <submittedName>
        <fullName evidence="10">Amidase, hydantoinase/carbamoylase family</fullName>
    </submittedName>
</protein>
<accession>F2IZV6</accession>
<dbReference type="RefSeq" id="WP_013653000.1">
    <property type="nucleotide sequence ID" value="NC_015259.1"/>
</dbReference>
<evidence type="ECO:0000256" key="1">
    <source>
        <dbReference type="ARBA" id="ARBA00001936"/>
    </source>
</evidence>
<organism evidence="10 11">
    <name type="scientific">Polymorphum gilvum (strain LMG 25793 / CGMCC 1.9160 / SL003B-26A1)</name>
    <dbReference type="NCBI Taxonomy" id="991905"/>
    <lineage>
        <taxon>Bacteria</taxon>
        <taxon>Pseudomonadati</taxon>
        <taxon>Pseudomonadota</taxon>
        <taxon>Alphaproteobacteria</taxon>
        <taxon>Rhodobacterales</taxon>
        <taxon>Paracoccaceae</taxon>
        <taxon>Polymorphum</taxon>
    </lineage>
</organism>
<dbReference type="STRING" id="991905.SL003B_2257"/>
<keyword evidence="4 7" id="KW-0479">Metal-binding</keyword>
<dbReference type="CDD" id="cd03884">
    <property type="entry name" value="M20_bAS"/>
    <property type="match status" value="1"/>
</dbReference>
<feature type="binding site" evidence="8">
    <location>
        <position position="221"/>
    </location>
    <ligand>
        <name>allantoate</name>
        <dbReference type="ChEBI" id="CHEBI:17536"/>
    </ligand>
</feature>
<feature type="binding site" evidence="7">
    <location>
        <position position="97"/>
    </location>
    <ligand>
        <name>Zn(2+)</name>
        <dbReference type="ChEBI" id="CHEBI:29105"/>
        <label>2</label>
    </ligand>
</feature>
<dbReference type="SUPFAM" id="SSF53187">
    <property type="entry name" value="Zn-dependent exopeptidases"/>
    <property type="match status" value="1"/>
</dbReference>
<reference evidence="10 11" key="1">
    <citation type="journal article" date="2011" name="J. Bacteriol.">
        <title>Complete genome sequence of Polymorphum gilvum SL003B-26A1T, a crude oil-degrading bacterium from oil-polluted saline soil.</title>
        <authorList>
            <person name="Li S.G."/>
            <person name="Tang Y.Q."/>
            <person name="Nie Y."/>
            <person name="Cai M."/>
            <person name="Wu X.L."/>
        </authorList>
    </citation>
    <scope>NUCLEOTIDE SEQUENCE [LARGE SCALE GENOMIC DNA]</scope>
    <source>
        <strain evidence="11">LMG 25793 / CGMCC 1.9160 / SL003B-26A1</strain>
    </source>
</reference>
<keyword evidence="6" id="KW-0464">Manganese</keyword>
<feature type="binding site" evidence="7">
    <location>
        <position position="132"/>
    </location>
    <ligand>
        <name>Zn(2+)</name>
        <dbReference type="ChEBI" id="CHEBI:29105"/>
        <label>2</label>
    </ligand>
</feature>
<comment type="subunit">
    <text evidence="3">Homodimer.</text>
</comment>
<evidence type="ECO:0000259" key="9">
    <source>
        <dbReference type="Pfam" id="PF07687"/>
    </source>
</evidence>
<comment type="similarity">
    <text evidence="2">Belongs to the peptidase M20 family.</text>
</comment>
<dbReference type="AlphaFoldDB" id="F2IZV6"/>
<dbReference type="NCBIfam" id="NF006775">
    <property type="entry name" value="PRK09290.2-5"/>
    <property type="match status" value="1"/>
</dbReference>
<dbReference type="Pfam" id="PF07687">
    <property type="entry name" value="M20_dimer"/>
    <property type="match status" value="1"/>
</dbReference>
<dbReference type="PROSITE" id="PS00758">
    <property type="entry name" value="ARGE_DAPE_CPG2_1"/>
    <property type="match status" value="1"/>
</dbReference>
<keyword evidence="7" id="KW-0862">Zinc</keyword>
<feature type="domain" description="Peptidase M20 dimerisation" evidence="9">
    <location>
        <begin position="217"/>
        <end position="316"/>
    </location>
</feature>
<evidence type="ECO:0000256" key="8">
    <source>
        <dbReference type="PIRSR" id="PIRSR001235-2"/>
    </source>
</evidence>
<feature type="binding site" evidence="7">
    <location>
        <position position="196"/>
    </location>
    <ligand>
        <name>Zn(2+)</name>
        <dbReference type="ChEBI" id="CHEBI:29105"/>
        <label>1</label>
    </ligand>
</feature>
<feature type="binding site" evidence="8">
    <location>
        <position position="295"/>
    </location>
    <ligand>
        <name>allantoate</name>
        <dbReference type="ChEBI" id="CHEBI:17536"/>
    </ligand>
</feature>
<comment type="cofactor">
    <cofactor evidence="7">
        <name>Zn(2+)</name>
        <dbReference type="ChEBI" id="CHEBI:29105"/>
    </cofactor>
    <text evidence="7">Binds 2 Zn(2+) ions per subunit.</text>
</comment>
<evidence type="ECO:0000256" key="7">
    <source>
        <dbReference type="PIRSR" id="PIRSR001235-1"/>
    </source>
</evidence>
<dbReference type="Pfam" id="PF01546">
    <property type="entry name" value="Peptidase_M20"/>
    <property type="match status" value="1"/>
</dbReference>
<gene>
    <name evidence="10" type="ordered locus">SL003B_2257</name>
</gene>
<dbReference type="InterPro" id="IPR010158">
    <property type="entry name" value="Amidase_Cbmase"/>
</dbReference>
<evidence type="ECO:0000256" key="3">
    <source>
        <dbReference type="ARBA" id="ARBA00011738"/>
    </source>
</evidence>
<keyword evidence="5" id="KW-0378">Hydrolase</keyword>
<dbReference type="OrthoDB" id="9808195at2"/>
<comment type="cofactor">
    <cofactor evidence="1">
        <name>Mn(2+)</name>
        <dbReference type="ChEBI" id="CHEBI:29035"/>
    </cofactor>
</comment>
<dbReference type="PANTHER" id="PTHR32494:SF19">
    <property type="entry name" value="ALLANTOATE DEIMINASE-RELATED"/>
    <property type="match status" value="1"/>
</dbReference>
<keyword evidence="11" id="KW-1185">Reference proteome</keyword>
<dbReference type="InterPro" id="IPR011650">
    <property type="entry name" value="Peptidase_M20_dimer"/>
</dbReference>
<dbReference type="InterPro" id="IPR002933">
    <property type="entry name" value="Peptidase_M20"/>
</dbReference>
<dbReference type="Gene3D" id="3.40.630.10">
    <property type="entry name" value="Zn peptidases"/>
    <property type="match status" value="1"/>
</dbReference>
<dbReference type="EMBL" id="CP002568">
    <property type="protein sequence ID" value="ADZ70682.1"/>
    <property type="molecule type" value="Genomic_DNA"/>
</dbReference>
<dbReference type="PATRIC" id="fig|991905.3.peg.2312"/>
<dbReference type="InterPro" id="IPR001261">
    <property type="entry name" value="ArgE/DapE_CS"/>
</dbReference>
<evidence type="ECO:0000313" key="11">
    <source>
        <dbReference type="Proteomes" id="UP000008130"/>
    </source>
</evidence>
<dbReference type="GO" id="GO:0016813">
    <property type="term" value="F:hydrolase activity, acting on carbon-nitrogen (but not peptide) bonds, in linear amidines"/>
    <property type="evidence" value="ECO:0007669"/>
    <property type="project" value="InterPro"/>
</dbReference>
<dbReference type="eggNOG" id="COG0624">
    <property type="taxonomic scope" value="Bacteria"/>
</dbReference>
<dbReference type="Proteomes" id="UP000008130">
    <property type="component" value="Chromosome"/>
</dbReference>
<dbReference type="Gene3D" id="3.30.70.360">
    <property type="match status" value="1"/>
</dbReference>
<feature type="binding site" evidence="7">
    <location>
        <position position="86"/>
    </location>
    <ligand>
        <name>Zn(2+)</name>
        <dbReference type="ChEBI" id="CHEBI:29105"/>
        <label>1</label>
    </ligand>
</feature>
<evidence type="ECO:0000256" key="5">
    <source>
        <dbReference type="ARBA" id="ARBA00022801"/>
    </source>
</evidence>